<protein>
    <submittedName>
        <fullName evidence="2">Uncharacterized protein</fullName>
    </submittedName>
</protein>
<comment type="caution">
    <text evidence="2">The sequence shown here is derived from an EMBL/GenBank/DDBJ whole genome shotgun (WGS) entry which is preliminary data.</text>
</comment>
<proteinExistence type="predicted"/>
<feature type="compositionally biased region" description="Polar residues" evidence="1">
    <location>
        <begin position="25"/>
        <end position="37"/>
    </location>
</feature>
<dbReference type="OrthoDB" id="9864400at2"/>
<dbReference type="AlphaFoldDB" id="A0A3N0C1I2"/>
<gene>
    <name evidence="2" type="ORF">D7004_04605</name>
</gene>
<feature type="compositionally biased region" description="Polar residues" evidence="1">
    <location>
        <begin position="47"/>
        <end position="63"/>
    </location>
</feature>
<feature type="region of interest" description="Disordered" evidence="1">
    <location>
        <begin position="19"/>
        <end position="91"/>
    </location>
</feature>
<dbReference type="RefSeq" id="WP_123204697.1">
    <property type="nucleotide sequence ID" value="NZ_RBEE01000005.1"/>
</dbReference>
<evidence type="ECO:0000256" key="1">
    <source>
        <dbReference type="SAM" id="MobiDB-lite"/>
    </source>
</evidence>
<sequence length="201" mass="23201">MKNQKLLSEHQKRSLSNAIEALSTPIFSTGTSKSLKNNDLEDFLPRNSDTSLPLNATGVQNSPRPARRKNQNSSEENPKNGGYSQRQSHEKTSRVANFGFMDIPELPYTVPRIVKGRTIIKVPVGSTMEKEVAKQSWYVEFFFHNAAEERMERIRVTRKLNRIKDPRQKLKNFNNLCEAWINRFKLTPLRQSKKFPLAELI</sequence>
<accession>A0A3N0C1I2</accession>
<evidence type="ECO:0000313" key="3">
    <source>
        <dbReference type="Proteomes" id="UP000274046"/>
    </source>
</evidence>
<evidence type="ECO:0000313" key="2">
    <source>
        <dbReference type="EMBL" id="RNL55592.1"/>
    </source>
</evidence>
<organism evidence="2 3">
    <name type="scientific">Pedobacter jejuensis</name>
    <dbReference type="NCBI Taxonomy" id="1268550"/>
    <lineage>
        <taxon>Bacteria</taxon>
        <taxon>Pseudomonadati</taxon>
        <taxon>Bacteroidota</taxon>
        <taxon>Sphingobacteriia</taxon>
        <taxon>Sphingobacteriales</taxon>
        <taxon>Sphingobacteriaceae</taxon>
        <taxon>Pedobacter</taxon>
    </lineage>
</organism>
<dbReference type="EMBL" id="RBEE01000005">
    <property type="protein sequence ID" value="RNL55592.1"/>
    <property type="molecule type" value="Genomic_DNA"/>
</dbReference>
<reference evidence="2 3" key="1">
    <citation type="submission" date="2018-10" db="EMBL/GenBank/DDBJ databases">
        <title>Genome sequencing of Pedobacter jejuensis TNB23.</title>
        <authorList>
            <person name="Cho Y.-J."/>
            <person name="Cho A."/>
            <person name="Kim O.-S."/>
        </authorList>
    </citation>
    <scope>NUCLEOTIDE SEQUENCE [LARGE SCALE GENOMIC DNA]</scope>
    <source>
        <strain evidence="2 3">TNB23</strain>
    </source>
</reference>
<dbReference type="Proteomes" id="UP000274046">
    <property type="component" value="Unassembled WGS sequence"/>
</dbReference>
<keyword evidence="3" id="KW-1185">Reference proteome</keyword>
<name>A0A3N0C1I2_9SPHI</name>